<feature type="transmembrane region" description="Helical" evidence="1">
    <location>
        <begin position="196"/>
        <end position="214"/>
    </location>
</feature>
<dbReference type="GO" id="GO:0016020">
    <property type="term" value="C:membrane"/>
    <property type="evidence" value="ECO:0007669"/>
    <property type="project" value="InterPro"/>
</dbReference>
<evidence type="ECO:0000313" key="4">
    <source>
        <dbReference type="Proteomes" id="UP000588068"/>
    </source>
</evidence>
<feature type="transmembrane region" description="Helical" evidence="1">
    <location>
        <begin position="251"/>
        <end position="269"/>
    </location>
</feature>
<keyword evidence="1" id="KW-0472">Membrane</keyword>
<keyword evidence="4" id="KW-1185">Reference proteome</keyword>
<dbReference type="PANTHER" id="PTHR22911">
    <property type="entry name" value="ACYL-MALONYL CONDENSING ENZYME-RELATED"/>
    <property type="match status" value="1"/>
</dbReference>
<protein>
    <submittedName>
        <fullName evidence="3">Drug/metabolite transporter (DMT)-like permease</fullName>
    </submittedName>
</protein>
<feature type="transmembrane region" description="Helical" evidence="1">
    <location>
        <begin position="61"/>
        <end position="81"/>
    </location>
</feature>
<feature type="transmembrane region" description="Helical" evidence="1">
    <location>
        <begin position="169"/>
        <end position="190"/>
    </location>
</feature>
<dbReference type="InterPro" id="IPR000620">
    <property type="entry name" value="EamA_dom"/>
</dbReference>
<dbReference type="Gene3D" id="1.10.3730.20">
    <property type="match status" value="1"/>
</dbReference>
<feature type="transmembrane region" description="Helical" evidence="1">
    <location>
        <begin position="87"/>
        <end position="104"/>
    </location>
</feature>
<feature type="domain" description="EamA" evidence="2">
    <location>
        <begin position="138"/>
        <end position="267"/>
    </location>
</feature>
<evidence type="ECO:0000313" key="3">
    <source>
        <dbReference type="EMBL" id="MBB6095103.1"/>
    </source>
</evidence>
<feature type="transmembrane region" description="Helical" evidence="1">
    <location>
        <begin position="134"/>
        <end position="157"/>
    </location>
</feature>
<dbReference type="EMBL" id="JACHHZ010000005">
    <property type="protein sequence ID" value="MBB6095103.1"/>
    <property type="molecule type" value="Genomic_DNA"/>
</dbReference>
<proteinExistence type="predicted"/>
<keyword evidence="1" id="KW-0812">Transmembrane</keyword>
<dbReference type="InterPro" id="IPR037185">
    <property type="entry name" value="EmrE-like"/>
</dbReference>
<organism evidence="3 4">
    <name type="scientific">Povalibacter uvarum</name>
    <dbReference type="NCBI Taxonomy" id="732238"/>
    <lineage>
        <taxon>Bacteria</taxon>
        <taxon>Pseudomonadati</taxon>
        <taxon>Pseudomonadota</taxon>
        <taxon>Gammaproteobacteria</taxon>
        <taxon>Steroidobacterales</taxon>
        <taxon>Steroidobacteraceae</taxon>
        <taxon>Povalibacter</taxon>
    </lineage>
</organism>
<gene>
    <name evidence="3" type="ORF">HNQ60_003993</name>
</gene>
<evidence type="ECO:0000259" key="2">
    <source>
        <dbReference type="Pfam" id="PF00892"/>
    </source>
</evidence>
<sequence>MTVAVAAFAVMDVTMKRLVESYPPLQVTFLRATASLPFLLIATTFFGRFSDLIPKRIGLHLMRGFLGVIMLWLFVFAVRTLSLADAYTIYMSAPLLITALSVPILREHVGWRRWVAIVVGLIGVVIVLKPTGTGLITIGGIAALASAICYAISAITIKVLSRTDSGPATIFWTLSFISIISGAMVAFDWTPLRWEHWYLFFGVGLFGAIGQHFITQAFRLASPAVVAPIEYTALMWGMLFDWILWLTVPSSRMLGGAAIIVASGLYIIYRERLTMSATKPATAPSPDTVSP</sequence>
<feature type="transmembrane region" description="Helical" evidence="1">
    <location>
        <begin position="29"/>
        <end position="49"/>
    </location>
</feature>
<reference evidence="3 4" key="1">
    <citation type="submission" date="2020-08" db="EMBL/GenBank/DDBJ databases">
        <title>Genomic Encyclopedia of Type Strains, Phase IV (KMG-IV): sequencing the most valuable type-strain genomes for metagenomic binning, comparative biology and taxonomic classification.</title>
        <authorList>
            <person name="Goeker M."/>
        </authorList>
    </citation>
    <scope>NUCLEOTIDE SEQUENCE [LARGE SCALE GENOMIC DNA]</scope>
    <source>
        <strain evidence="3 4">DSM 26723</strain>
    </source>
</reference>
<dbReference type="PANTHER" id="PTHR22911:SF103">
    <property type="entry name" value="BLR2811 PROTEIN"/>
    <property type="match status" value="1"/>
</dbReference>
<comment type="caution">
    <text evidence="3">The sequence shown here is derived from an EMBL/GenBank/DDBJ whole genome shotgun (WGS) entry which is preliminary data.</text>
</comment>
<feature type="transmembrane region" description="Helical" evidence="1">
    <location>
        <begin position="111"/>
        <end position="128"/>
    </location>
</feature>
<keyword evidence="1" id="KW-1133">Transmembrane helix</keyword>
<dbReference type="AlphaFoldDB" id="A0A841HQS3"/>
<accession>A0A841HQS3</accession>
<dbReference type="Pfam" id="PF00892">
    <property type="entry name" value="EamA"/>
    <property type="match status" value="2"/>
</dbReference>
<dbReference type="SUPFAM" id="SSF103481">
    <property type="entry name" value="Multidrug resistance efflux transporter EmrE"/>
    <property type="match status" value="2"/>
</dbReference>
<name>A0A841HQS3_9GAMM</name>
<feature type="domain" description="EamA" evidence="2">
    <location>
        <begin position="3"/>
        <end position="128"/>
    </location>
</feature>
<dbReference type="Proteomes" id="UP000588068">
    <property type="component" value="Unassembled WGS sequence"/>
</dbReference>
<evidence type="ECO:0000256" key="1">
    <source>
        <dbReference type="SAM" id="Phobius"/>
    </source>
</evidence>
<feature type="transmembrane region" description="Helical" evidence="1">
    <location>
        <begin position="226"/>
        <end position="245"/>
    </location>
</feature>